<proteinExistence type="predicted"/>
<evidence type="ECO:0000256" key="1">
    <source>
        <dbReference type="SAM" id="MobiDB-lite"/>
    </source>
</evidence>
<dbReference type="AlphaFoldDB" id="A0A0C2M7S7"/>
<dbReference type="EMBL" id="JWZT01005625">
    <property type="protein sequence ID" value="KII60414.1"/>
    <property type="molecule type" value="Genomic_DNA"/>
</dbReference>
<protein>
    <submittedName>
        <fullName evidence="2">Uncharacterized protein</fullName>
    </submittedName>
</protein>
<evidence type="ECO:0000313" key="2">
    <source>
        <dbReference type="EMBL" id="KII60414.1"/>
    </source>
</evidence>
<evidence type="ECO:0000313" key="3">
    <source>
        <dbReference type="Proteomes" id="UP000031668"/>
    </source>
</evidence>
<comment type="caution">
    <text evidence="2">The sequence shown here is derived from an EMBL/GenBank/DDBJ whole genome shotgun (WGS) entry which is preliminary data.</text>
</comment>
<dbReference type="Proteomes" id="UP000031668">
    <property type="component" value="Unassembled WGS sequence"/>
</dbReference>
<reference evidence="2 3" key="1">
    <citation type="journal article" date="2014" name="Genome Biol. Evol.">
        <title>The genome of the myxosporean Thelohanellus kitauei shows adaptations to nutrient acquisition within its fish host.</title>
        <authorList>
            <person name="Yang Y."/>
            <person name="Xiong J."/>
            <person name="Zhou Z."/>
            <person name="Huo F."/>
            <person name="Miao W."/>
            <person name="Ran C."/>
            <person name="Liu Y."/>
            <person name="Zhang J."/>
            <person name="Feng J."/>
            <person name="Wang M."/>
            <person name="Wang M."/>
            <person name="Wang L."/>
            <person name="Yao B."/>
        </authorList>
    </citation>
    <scope>NUCLEOTIDE SEQUENCE [LARGE SCALE GENOMIC DNA]</scope>
    <source>
        <strain evidence="2">Wuqing</strain>
    </source>
</reference>
<gene>
    <name evidence="2" type="ORF">RF11_02371</name>
</gene>
<sequence>MFKTPHVRMFTDHQTKQHPVNPSRDPPPNLLIEKVSCSTIMRVLGSPKEPLYDRDAFNRVTVNEEEVEQHIPEYIRYGLVSSVEIDQKFRRMIMNNLNDTYCYNEFQGWDFLTRIRVM</sequence>
<name>A0A0C2M7S7_THEKT</name>
<accession>A0A0C2M7S7</accession>
<organism evidence="2 3">
    <name type="scientific">Thelohanellus kitauei</name>
    <name type="common">Myxosporean</name>
    <dbReference type="NCBI Taxonomy" id="669202"/>
    <lineage>
        <taxon>Eukaryota</taxon>
        <taxon>Metazoa</taxon>
        <taxon>Cnidaria</taxon>
        <taxon>Myxozoa</taxon>
        <taxon>Myxosporea</taxon>
        <taxon>Bivalvulida</taxon>
        <taxon>Platysporina</taxon>
        <taxon>Myxobolidae</taxon>
        <taxon>Thelohanellus</taxon>
    </lineage>
</organism>
<keyword evidence="3" id="KW-1185">Reference proteome</keyword>
<feature type="region of interest" description="Disordered" evidence="1">
    <location>
        <begin position="1"/>
        <end position="28"/>
    </location>
</feature>